<organism evidence="1 2">
    <name type="scientific">Pelagibacterium luteolum</name>
    <dbReference type="NCBI Taxonomy" id="440168"/>
    <lineage>
        <taxon>Bacteria</taxon>
        <taxon>Pseudomonadati</taxon>
        <taxon>Pseudomonadota</taxon>
        <taxon>Alphaproteobacteria</taxon>
        <taxon>Hyphomicrobiales</taxon>
        <taxon>Devosiaceae</taxon>
        <taxon>Pelagibacterium</taxon>
    </lineage>
</organism>
<gene>
    <name evidence="1" type="ORF">SAMN04487974_1215</name>
</gene>
<dbReference type="EMBL" id="FNCS01000021">
    <property type="protein sequence ID" value="SDH09677.1"/>
    <property type="molecule type" value="Genomic_DNA"/>
</dbReference>
<proteinExistence type="predicted"/>
<name>A0A1G7ZM63_9HYPH</name>
<reference evidence="1 2" key="1">
    <citation type="submission" date="2016-10" db="EMBL/GenBank/DDBJ databases">
        <authorList>
            <person name="de Groot N.N."/>
        </authorList>
    </citation>
    <scope>NUCLEOTIDE SEQUENCE [LARGE SCALE GENOMIC DNA]</scope>
    <source>
        <strain evidence="1 2">CGMCC 1.10267</strain>
    </source>
</reference>
<accession>A0A1G7ZM63</accession>
<keyword evidence="2" id="KW-1185">Reference proteome</keyword>
<dbReference type="OrthoDB" id="9994301at2"/>
<dbReference type="STRING" id="440168.SAMN04487974_1215"/>
<evidence type="ECO:0000313" key="2">
    <source>
        <dbReference type="Proteomes" id="UP000199495"/>
    </source>
</evidence>
<protein>
    <submittedName>
        <fullName evidence="1">Uncharacterized protein</fullName>
    </submittedName>
</protein>
<sequence>MTKTLSNTRRARIEALAAIAFGRAPDGGPEKGWQRKLARAIGAASSTITATLDLDHDSPPMDRKLGLLCNDLRLQMQRNIEELDAIQHAFAGNLNGAVRPYLVNIQSSTQDTWRAAFAESAGDLAAAFILDEVGDIAGAQAEIVYDGDRATAKASGVTVNVRHMPKIFEPFEGRMLGEARDLLATRGKERQPQIVA</sequence>
<dbReference type="Proteomes" id="UP000199495">
    <property type="component" value="Unassembled WGS sequence"/>
</dbReference>
<dbReference type="RefSeq" id="WP_090599070.1">
    <property type="nucleotide sequence ID" value="NZ_FNCS01000021.1"/>
</dbReference>
<dbReference type="AlphaFoldDB" id="A0A1G7ZM63"/>
<evidence type="ECO:0000313" key="1">
    <source>
        <dbReference type="EMBL" id="SDH09677.1"/>
    </source>
</evidence>